<evidence type="ECO:0000256" key="2">
    <source>
        <dbReference type="ARBA" id="ARBA00010441"/>
    </source>
</evidence>
<dbReference type="EMBL" id="JBBMEJ010000007">
    <property type="protein sequence ID" value="MEQ2370783.1"/>
    <property type="molecule type" value="Genomic_DNA"/>
</dbReference>
<accession>A0ABV1BDS1</accession>
<feature type="transmembrane region" description="Helical" evidence="10">
    <location>
        <begin position="134"/>
        <end position="154"/>
    </location>
</feature>
<evidence type="ECO:0000256" key="1">
    <source>
        <dbReference type="ARBA" id="ARBA00004141"/>
    </source>
</evidence>
<reference evidence="11 12" key="1">
    <citation type="submission" date="2024-03" db="EMBL/GenBank/DDBJ databases">
        <title>Human intestinal bacterial collection.</title>
        <authorList>
            <person name="Pauvert C."/>
            <person name="Hitch T.C.A."/>
            <person name="Clavel T."/>
        </authorList>
    </citation>
    <scope>NUCLEOTIDE SEQUENCE [LARGE SCALE GENOMIC DNA]</scope>
    <source>
        <strain evidence="11 12">CLA-JM-H16</strain>
    </source>
</reference>
<dbReference type="InterPro" id="IPR000462">
    <property type="entry name" value="CDP-OH_P_trans"/>
</dbReference>
<dbReference type="InterPro" id="IPR050324">
    <property type="entry name" value="CDP-alcohol_PTase-I"/>
</dbReference>
<evidence type="ECO:0000256" key="6">
    <source>
        <dbReference type="ARBA" id="ARBA00023098"/>
    </source>
</evidence>
<keyword evidence="3" id="KW-0444">Lipid biosynthesis</keyword>
<feature type="transmembrane region" description="Helical" evidence="10">
    <location>
        <begin position="160"/>
        <end position="177"/>
    </location>
</feature>
<name>A0ABV1BDS1_9FIRM</name>
<organism evidence="11 12">
    <name type="scientific">Blautia aquisgranensis</name>
    <dbReference type="NCBI Taxonomy" id="3133153"/>
    <lineage>
        <taxon>Bacteria</taxon>
        <taxon>Bacillati</taxon>
        <taxon>Bacillota</taxon>
        <taxon>Clostridia</taxon>
        <taxon>Lachnospirales</taxon>
        <taxon>Lachnospiraceae</taxon>
        <taxon>Blautia</taxon>
    </lineage>
</organism>
<feature type="transmembrane region" description="Helical" evidence="10">
    <location>
        <begin position="65"/>
        <end position="85"/>
    </location>
</feature>
<evidence type="ECO:0000256" key="3">
    <source>
        <dbReference type="ARBA" id="ARBA00022516"/>
    </source>
</evidence>
<evidence type="ECO:0000313" key="11">
    <source>
        <dbReference type="EMBL" id="MEQ2370783.1"/>
    </source>
</evidence>
<feature type="transmembrane region" description="Helical" evidence="10">
    <location>
        <begin position="91"/>
        <end position="113"/>
    </location>
</feature>
<keyword evidence="5 10" id="KW-1133">Transmembrane helix</keyword>
<dbReference type="Proteomes" id="UP001473063">
    <property type="component" value="Unassembled WGS sequence"/>
</dbReference>
<dbReference type="RefSeq" id="WP_349056566.1">
    <property type="nucleotide sequence ID" value="NZ_JBBMEJ010000007.1"/>
</dbReference>
<keyword evidence="9" id="KW-1208">Phospholipid metabolism</keyword>
<keyword evidence="8" id="KW-0594">Phospholipid biosynthesis</keyword>
<proteinExistence type="inferred from homology"/>
<keyword evidence="4 10" id="KW-0812">Transmembrane</keyword>
<evidence type="ECO:0000256" key="7">
    <source>
        <dbReference type="ARBA" id="ARBA00023136"/>
    </source>
</evidence>
<evidence type="ECO:0000256" key="4">
    <source>
        <dbReference type="ARBA" id="ARBA00022692"/>
    </source>
</evidence>
<dbReference type="PANTHER" id="PTHR14269:SF61">
    <property type="entry name" value="CDP-DIACYLGLYCEROL--SERINE O-PHOSPHATIDYLTRANSFERASE"/>
    <property type="match status" value="1"/>
</dbReference>
<evidence type="ECO:0000313" key="12">
    <source>
        <dbReference type="Proteomes" id="UP001473063"/>
    </source>
</evidence>
<dbReference type="InterPro" id="IPR043130">
    <property type="entry name" value="CDP-OH_PTrfase_TM_dom"/>
</dbReference>
<keyword evidence="7 10" id="KW-0472">Membrane</keyword>
<evidence type="ECO:0000256" key="5">
    <source>
        <dbReference type="ARBA" id="ARBA00022989"/>
    </source>
</evidence>
<gene>
    <name evidence="11" type="ORF">WMO28_07485</name>
</gene>
<evidence type="ECO:0000256" key="9">
    <source>
        <dbReference type="ARBA" id="ARBA00023264"/>
    </source>
</evidence>
<evidence type="ECO:0000256" key="10">
    <source>
        <dbReference type="SAM" id="Phobius"/>
    </source>
</evidence>
<comment type="caution">
    <text evidence="11">The sequence shown here is derived from an EMBL/GenBank/DDBJ whole genome shotgun (WGS) entry which is preliminary data.</text>
</comment>
<keyword evidence="6" id="KW-0443">Lipid metabolism</keyword>
<dbReference type="Gene3D" id="1.20.120.1760">
    <property type="match status" value="1"/>
</dbReference>
<dbReference type="Pfam" id="PF01066">
    <property type="entry name" value="CDP-OH_P_transf"/>
    <property type="match status" value="1"/>
</dbReference>
<evidence type="ECO:0000256" key="8">
    <source>
        <dbReference type="ARBA" id="ARBA00023209"/>
    </source>
</evidence>
<sequence length="227" mass="25711">MIGFYDYTVIMTYISVVSSMVGIFCAMTDRISLAVCCLAFSGLCDMFDGKIARTKKNRTEEEKCFGIQIDSLADIVCFGILPIVLCFKLGMYHVYGIAILLFYGLAGLIRLAYFNVMEAKRQSETSENRKYYQGLPITSISVILPLLFVASMIVPGYNRFVVLLHITMLAVGLLFILDFRFCKPTNRELVILVAVVAVAVLFVLFYKEGWWRFSYLYKTSMERGGTL</sequence>
<feature type="transmembrane region" description="Helical" evidence="10">
    <location>
        <begin position="189"/>
        <end position="206"/>
    </location>
</feature>
<keyword evidence="12" id="KW-1185">Reference proteome</keyword>
<dbReference type="PANTHER" id="PTHR14269">
    <property type="entry name" value="CDP-DIACYLGLYCEROL--GLYCEROL-3-PHOSPHATE 3-PHOSPHATIDYLTRANSFERASE-RELATED"/>
    <property type="match status" value="1"/>
</dbReference>
<comment type="similarity">
    <text evidence="2">Belongs to the CDP-alcohol phosphatidyltransferase class-I family.</text>
</comment>
<protein>
    <submittedName>
        <fullName evidence="11">CDP-alcohol phosphatidyltransferase family protein</fullName>
    </submittedName>
</protein>
<comment type="subcellular location">
    <subcellularLocation>
        <location evidence="1">Membrane</location>
        <topology evidence="1">Multi-pass membrane protein</topology>
    </subcellularLocation>
</comment>